<evidence type="ECO:0000313" key="4">
    <source>
        <dbReference type="EMBL" id="SFK04863.1"/>
    </source>
</evidence>
<dbReference type="OrthoDB" id="1757906at2"/>
<dbReference type="InterPro" id="IPR031571">
    <property type="entry name" value="RcpC_dom"/>
</dbReference>
<evidence type="ECO:0000256" key="1">
    <source>
        <dbReference type="SAM" id="MobiDB-lite"/>
    </source>
</evidence>
<reference evidence="5" key="1">
    <citation type="submission" date="2016-10" db="EMBL/GenBank/DDBJ databases">
        <authorList>
            <person name="Varghese N."/>
            <person name="Submissions S."/>
        </authorList>
    </citation>
    <scope>NUCLEOTIDE SEQUENCE [LARGE SCALE GENOMIC DNA]</scope>
    <source>
        <strain evidence="5">CGMCC 1.3704</strain>
    </source>
</reference>
<dbReference type="NCBIfam" id="TIGR03177">
    <property type="entry name" value="pilus_cpaB"/>
    <property type="match status" value="1"/>
</dbReference>
<accession>A0A1I3WCD4</accession>
<dbReference type="RefSeq" id="WP_075036893.1">
    <property type="nucleotide sequence ID" value="NZ_FOSB01000006.1"/>
</dbReference>
<gene>
    <name evidence="4" type="ORF">SAMN04487936_106296</name>
</gene>
<protein>
    <submittedName>
        <fullName evidence="4">SAF domain-containing protein</fullName>
    </submittedName>
</protein>
<organism evidence="4 5">
    <name type="scientific">Halobacillus dabanensis</name>
    <dbReference type="NCBI Taxonomy" id="240302"/>
    <lineage>
        <taxon>Bacteria</taxon>
        <taxon>Bacillati</taxon>
        <taxon>Bacillota</taxon>
        <taxon>Bacilli</taxon>
        <taxon>Bacillales</taxon>
        <taxon>Bacillaceae</taxon>
        <taxon>Halobacillus</taxon>
    </lineage>
</organism>
<keyword evidence="2" id="KW-0472">Membrane</keyword>
<proteinExistence type="predicted"/>
<sequence>MKPKKILLLAVISGLITTFLFYTIMNKQISSASGEEAMMAEVIVAREDIQQNQKITEELLTRKQMPEDQVHAQTARKASDVVGLFATADIKEGESVMLHRVQPSEDEDEFVTKKVTEGHRAVSISVDYVKSVSNLVEPEDFVDVVLSEGTEGETIESKVILENVRVLSVGQRMVEKKSDEPEEEYTAVTLELKQEEAVKLVNGSERGNLQLVLLSEQISEREEKEGASPDTENKTTEHSSYITLPEQSLLREGPGLDYPVSDVISKGSKLKNLNEQKTDDEERMWMFVETPGEKKGWISSRILKQVNE</sequence>
<evidence type="ECO:0000256" key="2">
    <source>
        <dbReference type="SAM" id="Phobius"/>
    </source>
</evidence>
<dbReference type="InterPro" id="IPR017592">
    <property type="entry name" value="Pilus_assmbl_Flp-typ_CpaB"/>
</dbReference>
<name>A0A1I3WCD4_HALDA</name>
<dbReference type="Gene3D" id="2.30.30.40">
    <property type="entry name" value="SH3 Domains"/>
    <property type="match status" value="1"/>
</dbReference>
<dbReference type="Pfam" id="PF08239">
    <property type="entry name" value="SH3_3"/>
    <property type="match status" value="1"/>
</dbReference>
<dbReference type="SMART" id="SM00287">
    <property type="entry name" value="SH3b"/>
    <property type="match status" value="1"/>
</dbReference>
<keyword evidence="2" id="KW-0812">Transmembrane</keyword>
<feature type="region of interest" description="Disordered" evidence="1">
    <location>
        <begin position="219"/>
        <end position="255"/>
    </location>
</feature>
<dbReference type="Pfam" id="PF16976">
    <property type="entry name" value="RcpC"/>
    <property type="match status" value="1"/>
</dbReference>
<evidence type="ECO:0000313" key="5">
    <source>
        <dbReference type="Proteomes" id="UP000183557"/>
    </source>
</evidence>
<keyword evidence="5" id="KW-1185">Reference proteome</keyword>
<evidence type="ECO:0000259" key="3">
    <source>
        <dbReference type="PROSITE" id="PS51781"/>
    </source>
</evidence>
<dbReference type="AlphaFoldDB" id="A0A1I3WCD4"/>
<feature type="domain" description="SH3b" evidence="3">
    <location>
        <begin position="237"/>
        <end position="307"/>
    </location>
</feature>
<dbReference type="InterPro" id="IPR013974">
    <property type="entry name" value="SAF"/>
</dbReference>
<feature type="transmembrane region" description="Helical" evidence="2">
    <location>
        <begin position="7"/>
        <end position="25"/>
    </location>
</feature>
<dbReference type="CDD" id="cd11614">
    <property type="entry name" value="SAF_CpaB_FlgA_like"/>
    <property type="match status" value="1"/>
</dbReference>
<dbReference type="EMBL" id="FOSB01000006">
    <property type="protein sequence ID" value="SFK04863.1"/>
    <property type="molecule type" value="Genomic_DNA"/>
</dbReference>
<keyword evidence="2" id="KW-1133">Transmembrane helix</keyword>
<dbReference type="Gene3D" id="3.90.1210.10">
    <property type="entry name" value="Antifreeze-like/N-acetylneuraminic acid synthase C-terminal domain"/>
    <property type="match status" value="1"/>
</dbReference>
<dbReference type="Pfam" id="PF08666">
    <property type="entry name" value="SAF"/>
    <property type="match status" value="1"/>
</dbReference>
<dbReference type="InterPro" id="IPR003646">
    <property type="entry name" value="SH3-like_bac-type"/>
</dbReference>
<dbReference type="PROSITE" id="PS51781">
    <property type="entry name" value="SH3B"/>
    <property type="match status" value="1"/>
</dbReference>
<feature type="compositionally biased region" description="Basic and acidic residues" evidence="1">
    <location>
        <begin position="219"/>
        <end position="237"/>
    </location>
</feature>
<dbReference type="Proteomes" id="UP000183557">
    <property type="component" value="Unassembled WGS sequence"/>
</dbReference>
<dbReference type="SMART" id="SM00858">
    <property type="entry name" value="SAF"/>
    <property type="match status" value="1"/>
</dbReference>